<accession>A0AAV0C8H9</accession>
<protein>
    <recommendedName>
        <fullName evidence="1">GAG-pre-integrase domain-containing protein</fullName>
    </recommendedName>
</protein>
<dbReference type="AlphaFoldDB" id="A0AAV0C8H9"/>
<dbReference type="PANTHER" id="PTHR42648:SF28">
    <property type="entry name" value="TRANSPOSON-ENCODED PROTEIN WITH RIBONUCLEASE H-LIKE AND RETROVIRUS ZINC FINGER-LIKE DOMAINS"/>
    <property type="match status" value="1"/>
</dbReference>
<name>A0AAV0C8H9_9ASTE</name>
<comment type="caution">
    <text evidence="2">The sequence shown here is derived from an EMBL/GenBank/DDBJ whole genome shotgun (WGS) entry which is preliminary data.</text>
</comment>
<proteinExistence type="predicted"/>
<keyword evidence="3" id="KW-1185">Reference proteome</keyword>
<evidence type="ECO:0000313" key="2">
    <source>
        <dbReference type="EMBL" id="CAH9071366.1"/>
    </source>
</evidence>
<dbReference type="Proteomes" id="UP001152523">
    <property type="component" value="Unassembled WGS sequence"/>
</dbReference>
<dbReference type="InterPro" id="IPR025724">
    <property type="entry name" value="GAG-pre-integrase_dom"/>
</dbReference>
<sequence length="112" mass="12391">MTMNSKDCIDVVAAATNDVNLWHCRLGHMNEKGMKELCSKGKLSGLKTIEVGLCEGCIFGKQKRVSFSKVRRAIKPEKLELVHTDLWVPAEVTSLGGSACYMTFIDDATRKV</sequence>
<organism evidence="2 3">
    <name type="scientific">Cuscuta epithymum</name>
    <dbReference type="NCBI Taxonomy" id="186058"/>
    <lineage>
        <taxon>Eukaryota</taxon>
        <taxon>Viridiplantae</taxon>
        <taxon>Streptophyta</taxon>
        <taxon>Embryophyta</taxon>
        <taxon>Tracheophyta</taxon>
        <taxon>Spermatophyta</taxon>
        <taxon>Magnoliopsida</taxon>
        <taxon>eudicotyledons</taxon>
        <taxon>Gunneridae</taxon>
        <taxon>Pentapetalae</taxon>
        <taxon>asterids</taxon>
        <taxon>lamiids</taxon>
        <taxon>Solanales</taxon>
        <taxon>Convolvulaceae</taxon>
        <taxon>Cuscuteae</taxon>
        <taxon>Cuscuta</taxon>
        <taxon>Cuscuta subgen. Cuscuta</taxon>
    </lineage>
</organism>
<feature type="domain" description="GAG-pre-integrase" evidence="1">
    <location>
        <begin position="5"/>
        <end position="62"/>
    </location>
</feature>
<dbReference type="EMBL" id="CAMAPF010000019">
    <property type="protein sequence ID" value="CAH9071366.1"/>
    <property type="molecule type" value="Genomic_DNA"/>
</dbReference>
<evidence type="ECO:0000313" key="3">
    <source>
        <dbReference type="Proteomes" id="UP001152523"/>
    </source>
</evidence>
<gene>
    <name evidence="2" type="ORF">CEPIT_LOCUS3824</name>
</gene>
<reference evidence="2" key="1">
    <citation type="submission" date="2022-07" db="EMBL/GenBank/DDBJ databases">
        <authorList>
            <person name="Macas J."/>
            <person name="Novak P."/>
            <person name="Neumann P."/>
        </authorList>
    </citation>
    <scope>NUCLEOTIDE SEQUENCE</scope>
</reference>
<dbReference type="Pfam" id="PF13976">
    <property type="entry name" value="gag_pre-integrs"/>
    <property type="match status" value="1"/>
</dbReference>
<dbReference type="InterPro" id="IPR039537">
    <property type="entry name" value="Retrotran_Ty1/copia-like"/>
</dbReference>
<dbReference type="PANTHER" id="PTHR42648">
    <property type="entry name" value="TRANSPOSASE, PUTATIVE-RELATED"/>
    <property type="match status" value="1"/>
</dbReference>
<evidence type="ECO:0000259" key="1">
    <source>
        <dbReference type="Pfam" id="PF13976"/>
    </source>
</evidence>